<protein>
    <submittedName>
        <fullName evidence="1">Uncharacterized protein</fullName>
    </submittedName>
</protein>
<organism evidence="1">
    <name type="scientific">Pseudictyota dubia</name>
    <dbReference type="NCBI Taxonomy" id="2749911"/>
    <lineage>
        <taxon>Eukaryota</taxon>
        <taxon>Sar</taxon>
        <taxon>Stramenopiles</taxon>
        <taxon>Ochrophyta</taxon>
        <taxon>Bacillariophyta</taxon>
        <taxon>Mediophyceae</taxon>
        <taxon>Biddulphiophycidae</taxon>
        <taxon>Eupodiscales</taxon>
        <taxon>Odontellaceae</taxon>
        <taxon>Pseudictyota</taxon>
    </lineage>
</organism>
<reference evidence="1" key="1">
    <citation type="submission" date="2021-01" db="EMBL/GenBank/DDBJ databases">
        <authorList>
            <person name="Corre E."/>
            <person name="Pelletier E."/>
            <person name="Niang G."/>
            <person name="Scheremetjew M."/>
            <person name="Finn R."/>
            <person name="Kale V."/>
            <person name="Holt S."/>
            <person name="Cochrane G."/>
            <person name="Meng A."/>
            <person name="Brown T."/>
            <person name="Cohen L."/>
        </authorList>
    </citation>
    <scope>NUCLEOTIDE SEQUENCE</scope>
    <source>
        <strain evidence="1">CCMP147</strain>
    </source>
</reference>
<sequence>MNRTRSQTWTPPRSCPVFAESSLVPSISGTRFLVLAPRGGLHALRRLVFAFVVFVFDKMSLMDEDALCEEALWNDFAGKTKVTRTFAIGQYLAQNTLPSRQMVRLRSKRRSRRDNP</sequence>
<proteinExistence type="predicted"/>
<dbReference type="AlphaFoldDB" id="A0A7R9W4C9"/>
<evidence type="ECO:0000313" key="1">
    <source>
        <dbReference type="EMBL" id="CAD8313335.1"/>
    </source>
</evidence>
<name>A0A7R9W4C9_9STRA</name>
<accession>A0A7R9W4C9</accession>
<gene>
    <name evidence="1" type="ORF">TDUB1175_LOCUS12124</name>
</gene>
<dbReference type="EMBL" id="HBED01024437">
    <property type="protein sequence ID" value="CAD8313335.1"/>
    <property type="molecule type" value="Transcribed_RNA"/>
</dbReference>